<feature type="domain" description="Aldehyde dehydrogenase" evidence="5">
    <location>
        <begin position="12"/>
        <end position="473"/>
    </location>
</feature>
<reference evidence="6 7" key="1">
    <citation type="journal article" date="2019" name="Int. J. Syst. Evol. Microbiol.">
        <title>The Global Catalogue of Microorganisms (GCM) 10K type strain sequencing project: providing services to taxonomists for standard genome sequencing and annotation.</title>
        <authorList>
            <consortium name="The Broad Institute Genomics Platform"/>
            <consortium name="The Broad Institute Genome Sequencing Center for Infectious Disease"/>
            <person name="Wu L."/>
            <person name="Ma J."/>
        </authorList>
    </citation>
    <scope>NUCLEOTIDE SEQUENCE [LARGE SCALE GENOMIC DNA]</scope>
    <source>
        <strain evidence="6 7">JCM 3272</strain>
    </source>
</reference>
<evidence type="ECO:0000313" key="6">
    <source>
        <dbReference type="EMBL" id="GAA2372154.1"/>
    </source>
</evidence>
<gene>
    <name evidence="6" type="ORF">GCM10010170_074250</name>
</gene>
<name>A0ABN3H8F4_9ACTN</name>
<evidence type="ECO:0000256" key="1">
    <source>
        <dbReference type="ARBA" id="ARBA00009986"/>
    </source>
</evidence>
<protein>
    <submittedName>
        <fullName evidence="6">Aldehyde dehydrogenase</fullName>
    </submittedName>
</protein>
<dbReference type="InterPro" id="IPR016162">
    <property type="entry name" value="Ald_DH_N"/>
</dbReference>
<dbReference type="Gene3D" id="3.40.309.10">
    <property type="entry name" value="Aldehyde Dehydrogenase, Chain A, domain 2"/>
    <property type="match status" value="1"/>
</dbReference>
<dbReference type="PROSITE" id="PS00687">
    <property type="entry name" value="ALDEHYDE_DEHYDR_GLU"/>
    <property type="match status" value="1"/>
</dbReference>
<feature type="active site" evidence="3">
    <location>
        <position position="250"/>
    </location>
</feature>
<sequence>MSYDKFFIGGEWVEPAGDEVEDITNPATEEVVARIPAATVKDAERALLAARQAFDEGPWPHLSAARRADGVRRLAAAFDSRIEAMTQAYTAESGAPIGASRAMHERVAGYWTRAADLATYFSFEELRGWPNGDGRARRILAPAGVGVGIQPFNGPVSTAAQKAGAALVAGCTMVLKPAIENPTTMMLLAEAVAEANLPPGVLNIVPGRAEVGAYLAGSPLTDKVSFTGSTAAGTAIMQACAPNITRMALELGGKSAALVTEDVDLEAIAAPLMWGAIRSCGQICYATTRVLVARPQYEEMVQRLADAMRQVRIGDPLDPATELGPLISSRQRDRVQAIVDGAVAEGVRLVTGGRRPATQTRGWYFEPTLFAAESNAVSVAQQEIFGPVLTVVPYGGIDEAVALANDSDYGLGGAVFCRDVDRAVAIARRIRSGHVYINTTGAFTGQPFGGFKKSGFDREGGPEGLLSWLEPQMIFS</sequence>
<dbReference type="Proteomes" id="UP001501444">
    <property type="component" value="Unassembled WGS sequence"/>
</dbReference>
<dbReference type="InterPro" id="IPR029510">
    <property type="entry name" value="Ald_DH_CS_GLU"/>
</dbReference>
<dbReference type="InterPro" id="IPR015590">
    <property type="entry name" value="Aldehyde_DH_dom"/>
</dbReference>
<evidence type="ECO:0000313" key="7">
    <source>
        <dbReference type="Proteomes" id="UP001501444"/>
    </source>
</evidence>
<organism evidence="6 7">
    <name type="scientific">Dactylosporangium salmoneum</name>
    <dbReference type="NCBI Taxonomy" id="53361"/>
    <lineage>
        <taxon>Bacteria</taxon>
        <taxon>Bacillati</taxon>
        <taxon>Actinomycetota</taxon>
        <taxon>Actinomycetes</taxon>
        <taxon>Micromonosporales</taxon>
        <taxon>Micromonosporaceae</taxon>
        <taxon>Dactylosporangium</taxon>
    </lineage>
</organism>
<dbReference type="PANTHER" id="PTHR42804:SF1">
    <property type="entry name" value="ALDEHYDE DEHYDROGENASE-RELATED"/>
    <property type="match status" value="1"/>
</dbReference>
<dbReference type="Gene3D" id="3.40.605.10">
    <property type="entry name" value="Aldehyde Dehydrogenase, Chain A, domain 1"/>
    <property type="match status" value="1"/>
</dbReference>
<dbReference type="SUPFAM" id="SSF53720">
    <property type="entry name" value="ALDH-like"/>
    <property type="match status" value="1"/>
</dbReference>
<dbReference type="EMBL" id="BAAARV010000073">
    <property type="protein sequence ID" value="GAA2372154.1"/>
    <property type="molecule type" value="Genomic_DNA"/>
</dbReference>
<comment type="caution">
    <text evidence="6">The sequence shown here is derived from an EMBL/GenBank/DDBJ whole genome shotgun (WGS) entry which is preliminary data.</text>
</comment>
<evidence type="ECO:0000256" key="2">
    <source>
        <dbReference type="ARBA" id="ARBA00023002"/>
    </source>
</evidence>
<keyword evidence="7" id="KW-1185">Reference proteome</keyword>
<evidence type="ECO:0000256" key="3">
    <source>
        <dbReference type="PROSITE-ProRule" id="PRU10007"/>
    </source>
</evidence>
<dbReference type="InterPro" id="IPR016163">
    <property type="entry name" value="Ald_DH_C"/>
</dbReference>
<keyword evidence="2 4" id="KW-0560">Oxidoreductase</keyword>
<dbReference type="PANTHER" id="PTHR42804">
    <property type="entry name" value="ALDEHYDE DEHYDROGENASE"/>
    <property type="match status" value="1"/>
</dbReference>
<evidence type="ECO:0000259" key="5">
    <source>
        <dbReference type="Pfam" id="PF00171"/>
    </source>
</evidence>
<evidence type="ECO:0000256" key="4">
    <source>
        <dbReference type="RuleBase" id="RU003345"/>
    </source>
</evidence>
<dbReference type="InterPro" id="IPR016161">
    <property type="entry name" value="Ald_DH/histidinol_DH"/>
</dbReference>
<dbReference type="RefSeq" id="WP_344617292.1">
    <property type="nucleotide sequence ID" value="NZ_BAAARV010000073.1"/>
</dbReference>
<proteinExistence type="inferred from homology"/>
<dbReference type="Pfam" id="PF00171">
    <property type="entry name" value="Aldedh"/>
    <property type="match status" value="1"/>
</dbReference>
<comment type="similarity">
    <text evidence="1 4">Belongs to the aldehyde dehydrogenase family.</text>
</comment>
<accession>A0ABN3H8F4</accession>